<accession>J5SMY1</accession>
<dbReference type="AlphaFoldDB" id="J5SMY1"/>
<evidence type="ECO:0000313" key="3">
    <source>
        <dbReference type="Proteomes" id="UP000002748"/>
    </source>
</evidence>
<evidence type="ECO:0000313" key="2">
    <source>
        <dbReference type="EMBL" id="EJT46516.1"/>
    </source>
</evidence>
<dbReference type="HOGENOM" id="CLU_1856713_0_0_1"/>
<comment type="caution">
    <text evidence="2">The sequence shown here is derived from an EMBL/GenBank/DDBJ whole genome shotgun (WGS) entry which is preliminary data.</text>
</comment>
<dbReference type="KEGG" id="tasa:A1Q1_04883"/>
<reference evidence="2 3" key="1">
    <citation type="journal article" date="2012" name="Eukaryot. Cell">
        <title>Draft genome sequence of CBS 2479, the standard type strain of Trichosporon asahii.</title>
        <authorList>
            <person name="Yang R.Y."/>
            <person name="Li H.T."/>
            <person name="Zhu H."/>
            <person name="Zhou G.P."/>
            <person name="Wang M."/>
            <person name="Wang L."/>
        </authorList>
    </citation>
    <scope>NUCLEOTIDE SEQUENCE [LARGE SCALE GENOMIC DNA]</scope>
    <source>
        <strain evidence="3">ATCC 90039 / CBS 2479 / JCM 2466 / KCTC 7840 / NCYC 2677 / UAMH 7654</strain>
    </source>
</reference>
<feature type="region of interest" description="Disordered" evidence="1">
    <location>
        <begin position="1"/>
        <end position="35"/>
    </location>
</feature>
<evidence type="ECO:0000256" key="1">
    <source>
        <dbReference type="SAM" id="MobiDB-lite"/>
    </source>
</evidence>
<dbReference type="VEuPathDB" id="FungiDB:A1Q1_04883"/>
<proteinExistence type="predicted"/>
<name>J5SMY1_TRIAS</name>
<protein>
    <submittedName>
        <fullName evidence="2">Uncharacterized protein</fullName>
    </submittedName>
</protein>
<dbReference type="EMBL" id="ALBS01000288">
    <property type="protein sequence ID" value="EJT46516.1"/>
    <property type="molecule type" value="Genomic_DNA"/>
</dbReference>
<dbReference type="GeneID" id="25988395"/>
<feature type="compositionally biased region" description="Basic and acidic residues" evidence="1">
    <location>
        <begin position="1"/>
        <end position="10"/>
    </location>
</feature>
<dbReference type="RefSeq" id="XP_014177174.1">
    <property type="nucleotide sequence ID" value="XM_014321699.1"/>
</dbReference>
<gene>
    <name evidence="2" type="ORF">A1Q1_04883</name>
</gene>
<dbReference type="Proteomes" id="UP000002748">
    <property type="component" value="Unassembled WGS sequence"/>
</dbReference>
<organism evidence="2 3">
    <name type="scientific">Trichosporon asahii var. asahii (strain ATCC 90039 / CBS 2479 / JCM 2466 / KCTC 7840 / NBRC 103889/ NCYC 2677 / UAMH 7654)</name>
    <name type="common">Yeast</name>
    <dbReference type="NCBI Taxonomy" id="1186058"/>
    <lineage>
        <taxon>Eukaryota</taxon>
        <taxon>Fungi</taxon>
        <taxon>Dikarya</taxon>
        <taxon>Basidiomycota</taxon>
        <taxon>Agaricomycotina</taxon>
        <taxon>Tremellomycetes</taxon>
        <taxon>Trichosporonales</taxon>
        <taxon>Trichosporonaceae</taxon>
        <taxon>Trichosporon</taxon>
    </lineage>
</organism>
<sequence length="138" mass="15406">MNADQRRESAAARPQELSRNLLQHPPLSRTLAEDTKAEGMVGKLPLLFKKLMPKPAYVTLRSFQQRPDPEGAVAPRIDQWLDPCQRPACLVEFGYDISSPRRVDRADHDFVDCAVGELGPPIAQADAQPRTFIELTVS</sequence>